<evidence type="ECO:0000256" key="2">
    <source>
        <dbReference type="SAM" id="Phobius"/>
    </source>
</evidence>
<keyword evidence="2" id="KW-0472">Membrane</keyword>
<sequence length="221" mass="24273">MSTQTPRSPQAGKSAARPAVTPGQPRTKGSWQRGRWMMLLIALVCAAPVIGSYFTYYVIKPTGGTTSYGTLIEPQRPIPEELVVTGEDGKPVKLTSLRGKWLMVSVDNSACDKACATKLYFMRQIRATQGPERERVVEVWLRTDAGNVSDVIQKAYPDTRKLIADPAALAAWLPVDTGTTLTDHIFVVDPNGNLMMRFPKDPNPSKIKGDITKLLKWSSIG</sequence>
<feature type="transmembrane region" description="Helical" evidence="2">
    <location>
        <begin position="36"/>
        <end position="59"/>
    </location>
</feature>
<evidence type="ECO:0000256" key="1">
    <source>
        <dbReference type="SAM" id="MobiDB-lite"/>
    </source>
</evidence>
<dbReference type="SUPFAM" id="SSF52833">
    <property type="entry name" value="Thioredoxin-like"/>
    <property type="match status" value="1"/>
</dbReference>
<accession>A0A1N6EVN5</accession>
<evidence type="ECO:0000313" key="3">
    <source>
        <dbReference type="EMBL" id="SIN87011.1"/>
    </source>
</evidence>
<protein>
    <submittedName>
        <fullName evidence="3">Cytochrome oxidase Cu insertion factor, SCO1/SenC/PrrC family</fullName>
    </submittedName>
</protein>
<feature type="region of interest" description="Disordered" evidence="1">
    <location>
        <begin position="1"/>
        <end position="30"/>
    </location>
</feature>
<evidence type="ECO:0000313" key="4">
    <source>
        <dbReference type="Proteomes" id="UP000184693"/>
    </source>
</evidence>
<proteinExistence type="predicted"/>
<keyword evidence="2" id="KW-1133">Transmembrane helix</keyword>
<dbReference type="AlphaFoldDB" id="A0A1N6EVN5"/>
<dbReference type="OrthoDB" id="9180342at2"/>
<gene>
    <name evidence="3" type="ORF">SAMN05444168_1013</name>
</gene>
<name>A0A1N6EVN5_9BURK</name>
<reference evidence="3 4" key="1">
    <citation type="submission" date="2016-11" db="EMBL/GenBank/DDBJ databases">
        <authorList>
            <person name="Jaros S."/>
            <person name="Januszkiewicz K."/>
            <person name="Wedrychowicz H."/>
        </authorList>
    </citation>
    <scope>NUCLEOTIDE SEQUENCE [LARGE SCALE GENOMIC DNA]</scope>
    <source>
        <strain evidence="3 4">GAS86</strain>
    </source>
</reference>
<dbReference type="EMBL" id="FSRM01000001">
    <property type="protein sequence ID" value="SIN87011.1"/>
    <property type="molecule type" value="Genomic_DNA"/>
</dbReference>
<organism evidence="3 4">
    <name type="scientific">Paraburkholderia phenazinium</name>
    <dbReference type="NCBI Taxonomy" id="60549"/>
    <lineage>
        <taxon>Bacteria</taxon>
        <taxon>Pseudomonadati</taxon>
        <taxon>Pseudomonadota</taxon>
        <taxon>Betaproteobacteria</taxon>
        <taxon>Burkholderiales</taxon>
        <taxon>Burkholderiaceae</taxon>
        <taxon>Paraburkholderia</taxon>
    </lineage>
</organism>
<dbReference type="InterPro" id="IPR036249">
    <property type="entry name" value="Thioredoxin-like_sf"/>
</dbReference>
<keyword evidence="2" id="KW-0812">Transmembrane</keyword>
<dbReference type="Gene3D" id="3.40.30.10">
    <property type="entry name" value="Glutaredoxin"/>
    <property type="match status" value="1"/>
</dbReference>
<dbReference type="Proteomes" id="UP000184693">
    <property type="component" value="Unassembled WGS sequence"/>
</dbReference>
<dbReference type="RefSeq" id="WP_074265919.1">
    <property type="nucleotide sequence ID" value="NZ_FSRM01000001.1"/>
</dbReference>